<evidence type="ECO:0000256" key="5">
    <source>
        <dbReference type="ARBA" id="ARBA00022833"/>
    </source>
</evidence>
<feature type="transmembrane region" description="Helical" evidence="8">
    <location>
        <begin position="66"/>
        <end position="86"/>
    </location>
</feature>
<dbReference type="Pfam" id="PF02535">
    <property type="entry name" value="Zip"/>
    <property type="match status" value="1"/>
</dbReference>
<feature type="transmembrane region" description="Helical" evidence="8">
    <location>
        <begin position="6"/>
        <end position="27"/>
    </location>
</feature>
<dbReference type="Proteomes" id="UP000253850">
    <property type="component" value="Chromosome"/>
</dbReference>
<sequence>MPYEIIFFSFLAGSTVFIGGLFSYFFEKTVLNRQIKIKIIHFLTAFATGIMLAAVAFVLVPKGMDTLSIGFSISIFLLGAIVFYFLDDYINKNSASIPQFISMLLDFIPESIALGAVFVYDYNTGILLAIFIACQNLPEAFTSYIELRASAFRKSRALLLLFIFSFIGVVFSLIGFYLLRDRPELTSSLMLFAAGGILYLIFEDIAPSMKLKDSRFIAFGVNLGFIVGMLSEAML</sequence>
<dbReference type="Proteomes" id="UP000289193">
    <property type="component" value="Unassembled WGS sequence"/>
</dbReference>
<reference evidence="10 12" key="1">
    <citation type="submission" date="2017-10" db="EMBL/GenBank/DDBJ databases">
        <title>Genomics of the genus Arcobacter.</title>
        <authorList>
            <person name="Perez-Cataluna A."/>
            <person name="Figueras M.J."/>
        </authorList>
    </citation>
    <scope>NUCLEOTIDE SEQUENCE [LARGE SCALE GENOMIC DNA]</scope>
    <source>
        <strain evidence="10 12">CECT 7835</strain>
    </source>
</reference>
<keyword evidence="12" id="KW-1185">Reference proteome</keyword>
<evidence type="ECO:0000256" key="1">
    <source>
        <dbReference type="ARBA" id="ARBA00004651"/>
    </source>
</evidence>
<comment type="subcellular location">
    <subcellularLocation>
        <location evidence="1">Cell membrane</location>
        <topology evidence="1">Multi-pass membrane protein</topology>
    </subcellularLocation>
</comment>
<organism evidence="10 12">
    <name type="scientific">Halarcobacter bivalviorum</name>
    <dbReference type="NCBI Taxonomy" id="663364"/>
    <lineage>
        <taxon>Bacteria</taxon>
        <taxon>Pseudomonadati</taxon>
        <taxon>Campylobacterota</taxon>
        <taxon>Epsilonproteobacteria</taxon>
        <taxon>Campylobacterales</taxon>
        <taxon>Arcobacteraceae</taxon>
        <taxon>Halarcobacter</taxon>
    </lineage>
</organism>
<keyword evidence="4 8" id="KW-0812">Transmembrane</keyword>
<proteinExistence type="inferred from homology"/>
<dbReference type="PANTHER" id="PTHR11040:SF211">
    <property type="entry name" value="ZINC TRANSPORTER ZIP11"/>
    <property type="match status" value="1"/>
</dbReference>
<keyword evidence="7 8" id="KW-0472">Membrane</keyword>
<keyword evidence="3" id="KW-1003">Cell membrane</keyword>
<comment type="similarity">
    <text evidence="2">Belongs to the ZIP transporter (TC 2.A.5) family.</text>
</comment>
<evidence type="ECO:0000313" key="9">
    <source>
        <dbReference type="EMBL" id="AXH12539.1"/>
    </source>
</evidence>
<feature type="transmembrane region" description="Helical" evidence="8">
    <location>
        <begin position="185"/>
        <end position="202"/>
    </location>
</feature>
<evidence type="ECO:0000313" key="10">
    <source>
        <dbReference type="EMBL" id="RXK10537.1"/>
    </source>
</evidence>
<evidence type="ECO:0000256" key="8">
    <source>
        <dbReference type="SAM" id="Phobius"/>
    </source>
</evidence>
<evidence type="ECO:0000256" key="2">
    <source>
        <dbReference type="ARBA" id="ARBA00006939"/>
    </source>
</evidence>
<feature type="transmembrane region" description="Helical" evidence="8">
    <location>
        <begin position="157"/>
        <end position="179"/>
    </location>
</feature>
<evidence type="ECO:0000313" key="12">
    <source>
        <dbReference type="Proteomes" id="UP000289193"/>
    </source>
</evidence>
<dbReference type="InterPro" id="IPR003689">
    <property type="entry name" value="ZIP"/>
</dbReference>
<gene>
    <name evidence="9" type="ORF">ABIV_1546</name>
    <name evidence="10" type="ORF">CRV05_04465</name>
</gene>
<evidence type="ECO:0000256" key="3">
    <source>
        <dbReference type="ARBA" id="ARBA00022475"/>
    </source>
</evidence>
<dbReference type="EMBL" id="CP031217">
    <property type="protein sequence ID" value="AXH12539.1"/>
    <property type="molecule type" value="Genomic_DNA"/>
</dbReference>
<dbReference type="GO" id="GO:0005385">
    <property type="term" value="F:zinc ion transmembrane transporter activity"/>
    <property type="evidence" value="ECO:0007669"/>
    <property type="project" value="TreeGrafter"/>
</dbReference>
<protein>
    <submittedName>
        <fullName evidence="10">Divalent cation transporter</fullName>
    </submittedName>
    <submittedName>
        <fullName evidence="9">Zinc transporter</fullName>
    </submittedName>
</protein>
<evidence type="ECO:0000313" key="11">
    <source>
        <dbReference type="Proteomes" id="UP000253850"/>
    </source>
</evidence>
<dbReference type="KEGG" id="hbv:ABIV_1546"/>
<evidence type="ECO:0000256" key="7">
    <source>
        <dbReference type="ARBA" id="ARBA00023136"/>
    </source>
</evidence>
<keyword evidence="6 8" id="KW-1133">Transmembrane helix</keyword>
<feature type="transmembrane region" description="Helical" evidence="8">
    <location>
        <begin position="39"/>
        <end position="60"/>
    </location>
</feature>
<feature type="transmembrane region" description="Helical" evidence="8">
    <location>
        <begin position="214"/>
        <end position="231"/>
    </location>
</feature>
<evidence type="ECO:0000256" key="4">
    <source>
        <dbReference type="ARBA" id="ARBA00022692"/>
    </source>
</evidence>
<keyword evidence="5" id="KW-0862">Zinc</keyword>
<name>A0AAX2AAB4_9BACT</name>
<dbReference type="PANTHER" id="PTHR11040">
    <property type="entry name" value="ZINC/IRON TRANSPORTER"/>
    <property type="match status" value="1"/>
</dbReference>
<dbReference type="RefSeq" id="WP_114839366.1">
    <property type="nucleotide sequence ID" value="NZ_CP031217.1"/>
</dbReference>
<evidence type="ECO:0000256" key="6">
    <source>
        <dbReference type="ARBA" id="ARBA00022989"/>
    </source>
</evidence>
<accession>A0AAX2AAB4</accession>
<reference evidence="9 11" key="2">
    <citation type="submission" date="2018-07" db="EMBL/GenBank/DDBJ databases">
        <title>Complete genome of the Arcobacter bivalviorum type strain LMG 26154.</title>
        <authorList>
            <person name="Miller W.G."/>
            <person name="Yee E."/>
            <person name="Bono J.L."/>
        </authorList>
    </citation>
    <scope>NUCLEOTIDE SEQUENCE [LARGE SCALE GENOMIC DNA]</scope>
    <source>
        <strain evidence="9 11">LMG 26154</strain>
    </source>
</reference>
<dbReference type="AlphaFoldDB" id="A0AAX2AAB4"/>
<dbReference type="EMBL" id="PDKM01000002">
    <property type="protein sequence ID" value="RXK10537.1"/>
    <property type="molecule type" value="Genomic_DNA"/>
</dbReference>
<dbReference type="GO" id="GO:0005886">
    <property type="term" value="C:plasma membrane"/>
    <property type="evidence" value="ECO:0007669"/>
    <property type="project" value="UniProtKB-SubCell"/>
</dbReference>